<evidence type="ECO:0000313" key="1">
    <source>
        <dbReference type="EMBL" id="ORN26197.1"/>
    </source>
</evidence>
<sequence length="143" mass="16509">MSKLLEFKIRKYEKIIHDHNVANKRFCDELLVLIKRCEGRYKSVLKAPDDSPEWQAIVLKRTERPVLSFRSRKMGDMSAREAAKIRREVVELYNRGYPTATIAHIVGIIVSTASSTIANYQHQINSQNTVQSHERTRQLGADK</sequence>
<gene>
    <name evidence="1" type="ORF">FAM23169_02097</name>
</gene>
<dbReference type="AlphaFoldDB" id="A0A1X1FCL9"/>
<name>A0A1X1FCL9_9LACO</name>
<comment type="caution">
    <text evidence="1">The sequence shown here is derived from an EMBL/GenBank/DDBJ whole genome shotgun (WGS) entry which is preliminary data.</text>
</comment>
<dbReference type="Proteomes" id="UP000193009">
    <property type="component" value="Unassembled WGS sequence"/>
</dbReference>
<evidence type="ECO:0000313" key="2">
    <source>
        <dbReference type="Proteomes" id="UP000193009"/>
    </source>
</evidence>
<dbReference type="RefSeq" id="WP_225425904.1">
    <property type="nucleotide sequence ID" value="NZ_MSAU01000023.1"/>
</dbReference>
<dbReference type="EMBL" id="MSBD01000048">
    <property type="protein sequence ID" value="ORN26197.1"/>
    <property type="molecule type" value="Genomic_DNA"/>
</dbReference>
<keyword evidence="2" id="KW-1185">Reference proteome</keyword>
<protein>
    <submittedName>
        <fullName evidence="1">Uncharacterized protein</fullName>
    </submittedName>
</protein>
<reference evidence="1 2" key="1">
    <citation type="journal article" date="2017" name="Front. Microbiol.">
        <title>The Histidine Decarboxylase Gene Cluster of Lactobacillus parabuchneri Was Gained by Horizontal Gene Transfer and Is Mobile within the Species.</title>
        <authorList>
            <person name="Wuthrich D."/>
            <person name="Berthoud H."/>
            <person name="Wechsler D."/>
            <person name="Eugster E."/>
            <person name="Irmler S."/>
            <person name="Bruggmann R."/>
        </authorList>
    </citation>
    <scope>NUCLEOTIDE SEQUENCE [LARGE SCALE GENOMIC DNA]</scope>
    <source>
        <strain evidence="1 2">FAM23169</strain>
    </source>
</reference>
<proteinExistence type="predicted"/>
<organism evidence="1 2">
    <name type="scientific">Lentilactobacillus parabuchneri</name>
    <dbReference type="NCBI Taxonomy" id="152331"/>
    <lineage>
        <taxon>Bacteria</taxon>
        <taxon>Bacillati</taxon>
        <taxon>Bacillota</taxon>
        <taxon>Bacilli</taxon>
        <taxon>Lactobacillales</taxon>
        <taxon>Lactobacillaceae</taxon>
        <taxon>Lentilactobacillus</taxon>
    </lineage>
</organism>
<accession>A0A1X1FCL9</accession>